<dbReference type="EMBL" id="WTYT01000004">
    <property type="protein sequence ID" value="MXO65958.1"/>
    <property type="molecule type" value="Genomic_DNA"/>
</dbReference>
<organism evidence="1 2">
    <name type="scientific">Altericroceibacterium endophyticum</name>
    <dbReference type="NCBI Taxonomy" id="1808508"/>
    <lineage>
        <taxon>Bacteria</taxon>
        <taxon>Pseudomonadati</taxon>
        <taxon>Pseudomonadota</taxon>
        <taxon>Alphaproteobacteria</taxon>
        <taxon>Sphingomonadales</taxon>
        <taxon>Erythrobacteraceae</taxon>
        <taxon>Altericroceibacterium</taxon>
    </lineage>
</organism>
<evidence type="ECO:0000313" key="1">
    <source>
        <dbReference type="EMBL" id="MXO65958.1"/>
    </source>
</evidence>
<reference evidence="1 2" key="1">
    <citation type="submission" date="2019-12" db="EMBL/GenBank/DDBJ databases">
        <title>Genomic-based taxomic classification of the family Erythrobacteraceae.</title>
        <authorList>
            <person name="Xu L."/>
        </authorList>
    </citation>
    <scope>NUCLEOTIDE SEQUENCE [LARGE SCALE GENOMIC DNA]</scope>
    <source>
        <strain evidence="1 2">LMG 29518</strain>
    </source>
</reference>
<sequence>MDIDAVYAAFLEKEKLFNAALARCEAEQTEGRTGLAAWREADKLNKELQVIARALISNIEQAIAELPQGIS</sequence>
<proteinExistence type="predicted"/>
<evidence type="ECO:0000313" key="2">
    <source>
        <dbReference type="Proteomes" id="UP000438476"/>
    </source>
</evidence>
<protein>
    <submittedName>
        <fullName evidence="1">Uncharacterized protein</fullName>
    </submittedName>
</protein>
<dbReference type="Proteomes" id="UP000438476">
    <property type="component" value="Unassembled WGS sequence"/>
</dbReference>
<name>A0A6I4T5J4_9SPHN</name>
<dbReference type="AlphaFoldDB" id="A0A6I4T5J4"/>
<keyword evidence="2" id="KW-1185">Reference proteome</keyword>
<accession>A0A6I4T5J4</accession>
<gene>
    <name evidence="1" type="ORF">GRI91_09345</name>
</gene>
<comment type="caution">
    <text evidence="1">The sequence shown here is derived from an EMBL/GenBank/DDBJ whole genome shotgun (WGS) entry which is preliminary data.</text>
</comment>
<dbReference type="RefSeq" id="WP_160736419.1">
    <property type="nucleotide sequence ID" value="NZ_WTYT01000004.1"/>
</dbReference>